<evidence type="ECO:0000256" key="4">
    <source>
        <dbReference type="ARBA" id="ARBA00023163"/>
    </source>
</evidence>
<evidence type="ECO:0000256" key="5">
    <source>
        <dbReference type="ARBA" id="ARBA00023242"/>
    </source>
</evidence>
<reference evidence="11" key="1">
    <citation type="submission" date="2017-02" db="UniProtKB">
        <authorList>
            <consortium name="WormBaseParasite"/>
        </authorList>
    </citation>
    <scope>IDENTIFICATION</scope>
</reference>
<dbReference type="InterPro" id="IPR051575">
    <property type="entry name" value="Myb-like_DNA-bd"/>
</dbReference>
<dbReference type="GO" id="GO:0042795">
    <property type="term" value="P:snRNA transcription by RNA polymerase II"/>
    <property type="evidence" value="ECO:0007669"/>
    <property type="project" value="TreeGrafter"/>
</dbReference>
<dbReference type="GO" id="GO:0000978">
    <property type="term" value="F:RNA polymerase II cis-regulatory region sequence-specific DNA binding"/>
    <property type="evidence" value="ECO:0007669"/>
    <property type="project" value="TreeGrafter"/>
</dbReference>
<dbReference type="PANTHER" id="PTHR46621">
    <property type="entry name" value="SNRNA-ACTIVATING PROTEIN COMPLEX SUBUNIT 4"/>
    <property type="match status" value="1"/>
</dbReference>
<dbReference type="Gene3D" id="1.10.10.60">
    <property type="entry name" value="Homeodomain-like"/>
    <property type="match status" value="4"/>
</dbReference>
<dbReference type="GO" id="GO:0019185">
    <property type="term" value="C:snRNA-activating protein complex"/>
    <property type="evidence" value="ECO:0007669"/>
    <property type="project" value="TreeGrafter"/>
</dbReference>
<keyword evidence="5" id="KW-0539">Nucleus</keyword>
<dbReference type="Pfam" id="PF13921">
    <property type="entry name" value="Myb_DNA-bind_6"/>
    <property type="match status" value="2"/>
</dbReference>
<evidence type="ECO:0000256" key="3">
    <source>
        <dbReference type="ARBA" id="ARBA00023125"/>
    </source>
</evidence>
<dbReference type="PROSITE" id="PS51294">
    <property type="entry name" value="HTH_MYB"/>
    <property type="match status" value="2"/>
</dbReference>
<dbReference type="PROSITE" id="PS50090">
    <property type="entry name" value="MYB_LIKE"/>
    <property type="match status" value="4"/>
</dbReference>
<feature type="domain" description="Myb-like" evidence="7">
    <location>
        <begin position="122"/>
        <end position="172"/>
    </location>
</feature>
<accession>A0A0N5D4T4</accession>
<dbReference type="SUPFAM" id="SSF46689">
    <property type="entry name" value="Homeodomain-like"/>
    <property type="match status" value="3"/>
</dbReference>
<dbReference type="SMART" id="SM00717">
    <property type="entry name" value="SANT"/>
    <property type="match status" value="5"/>
</dbReference>
<dbReference type="PANTHER" id="PTHR46621:SF1">
    <property type="entry name" value="SNRNA-ACTIVATING PROTEIN COMPLEX SUBUNIT 4"/>
    <property type="match status" value="1"/>
</dbReference>
<dbReference type="InterPro" id="IPR017930">
    <property type="entry name" value="Myb_dom"/>
</dbReference>
<feature type="domain" description="Myb-like" evidence="7">
    <location>
        <begin position="180"/>
        <end position="227"/>
    </location>
</feature>
<dbReference type="STRING" id="103827.A0A0N5D4T4"/>
<evidence type="ECO:0000313" key="10">
    <source>
        <dbReference type="Proteomes" id="UP000276776"/>
    </source>
</evidence>
<gene>
    <name evidence="9" type="ORF">TCLT_LOCUS7981</name>
</gene>
<evidence type="ECO:0000259" key="8">
    <source>
        <dbReference type="PROSITE" id="PS51294"/>
    </source>
</evidence>
<dbReference type="CDD" id="cd00167">
    <property type="entry name" value="SANT"/>
    <property type="match status" value="5"/>
</dbReference>
<feature type="domain" description="Myb-like" evidence="7">
    <location>
        <begin position="228"/>
        <end position="279"/>
    </location>
</feature>
<organism evidence="11">
    <name type="scientific">Thelazia callipaeda</name>
    <name type="common">Oriental eyeworm</name>
    <name type="synonym">Parasitic nematode</name>
    <dbReference type="NCBI Taxonomy" id="103827"/>
    <lineage>
        <taxon>Eukaryota</taxon>
        <taxon>Metazoa</taxon>
        <taxon>Ecdysozoa</taxon>
        <taxon>Nematoda</taxon>
        <taxon>Chromadorea</taxon>
        <taxon>Rhabditida</taxon>
        <taxon>Spirurina</taxon>
        <taxon>Spiruromorpha</taxon>
        <taxon>Thelazioidea</taxon>
        <taxon>Thelaziidae</taxon>
        <taxon>Thelazia</taxon>
    </lineage>
</organism>
<evidence type="ECO:0000256" key="2">
    <source>
        <dbReference type="ARBA" id="ARBA00023015"/>
    </source>
</evidence>
<protein>
    <submittedName>
        <fullName evidence="11">Myb-like DNA-binding domain protein</fullName>
    </submittedName>
</protein>
<evidence type="ECO:0000256" key="6">
    <source>
        <dbReference type="SAM" id="MobiDB-lite"/>
    </source>
</evidence>
<dbReference type="EMBL" id="UYYF01004566">
    <property type="protein sequence ID" value="VDN05493.1"/>
    <property type="molecule type" value="Genomic_DNA"/>
</dbReference>
<keyword evidence="3" id="KW-0238">DNA-binding</keyword>
<evidence type="ECO:0000259" key="7">
    <source>
        <dbReference type="PROSITE" id="PS50090"/>
    </source>
</evidence>
<evidence type="ECO:0000313" key="9">
    <source>
        <dbReference type="EMBL" id="VDN05493.1"/>
    </source>
</evidence>
<dbReference type="OrthoDB" id="2143914at2759"/>
<reference evidence="9 10" key="2">
    <citation type="submission" date="2018-11" db="EMBL/GenBank/DDBJ databases">
        <authorList>
            <consortium name="Pathogen Informatics"/>
        </authorList>
    </citation>
    <scope>NUCLEOTIDE SEQUENCE [LARGE SCALE GENOMIC DNA]</scope>
</reference>
<dbReference type="GO" id="GO:0042796">
    <property type="term" value="P:snRNA transcription by RNA polymerase III"/>
    <property type="evidence" value="ECO:0007669"/>
    <property type="project" value="TreeGrafter"/>
</dbReference>
<dbReference type="AlphaFoldDB" id="A0A0N5D4T4"/>
<feature type="region of interest" description="Disordered" evidence="6">
    <location>
        <begin position="811"/>
        <end position="873"/>
    </location>
</feature>
<dbReference type="WBParaSite" id="TCLT_0000799201-mRNA-1">
    <property type="protein sequence ID" value="TCLT_0000799201-mRNA-1"/>
    <property type="gene ID" value="TCLT_0000799201"/>
</dbReference>
<evidence type="ECO:0000256" key="1">
    <source>
        <dbReference type="ARBA" id="ARBA00004123"/>
    </source>
</evidence>
<dbReference type="GO" id="GO:0005634">
    <property type="term" value="C:nucleus"/>
    <property type="evidence" value="ECO:0007669"/>
    <property type="project" value="UniProtKB-SubCell"/>
</dbReference>
<dbReference type="Proteomes" id="UP000276776">
    <property type="component" value="Unassembled WGS sequence"/>
</dbReference>
<dbReference type="InterPro" id="IPR009057">
    <property type="entry name" value="Homeodomain-like_sf"/>
</dbReference>
<sequence length="873" mass="101037">MSSIDRFSAKITNRSSLPAFYHENVINLIFDLRKEMIARKIRTAGQETTDEQISAWNSNLSELERLIDYHKNLSDDEILKGDYSEVDWVKIAKVDVCLVSCIQFLGNRTPRQLRLKWVNELCPKWSKEPWSAQEIEQLRKYAGKWNNWNVIAERLGTNRTPFQCFVKYRSELEIENTGRPWTKEEDAQLMTLAHCMQVNGHMHWEKISHFMETRSRQQCSCRYKRTLDTSIKFGRWDASEDVILTCAVSRFGTKDWIKVASHVPGRSDSQCRDRWVNVLDKSIKSEPWSLEEDEKLLEGIKIFGKGEWSRISTLIPGRSASHCKSRFRSLFSAKVKLASHCRSYPLKRFNWRGKHRRQEVEETFRKLLAADGLVEQVLNSFDIEGLSVDEMEAFSAMAPEQRKTAIEFFSQIRETNLETEENNEEAIYRLLSDKLQFDINYLDSSMQNVLMKHFKKLFEESTGTLLTDEEKYEFDMRCKILQETDEKGAKDHIVDGLCDLIKRNDTKQCIKRQTKFVKSEILDEISRYLRSVLINDINEAVATGVGDFALPPCIETYALSLRFGSAVIRSISIGKIFSFVFVFPTYSGMRQIYISTSTVEIFQGEETSIYPQLSEKIIFDPEYVLLKAKMRVLLFWPMLLYRAIESEDSVENRMHLRSVGAAKLVELEQQAKNSNASQNTKDSVSKQSLVQTDAEDEALMIPSCSANLSVREFLKRRLLKQPRKYLCSKKMESESENVGSSKQIVPEFTELMSRHIDECIESVCMAVKKIYERDFVTANPIESSESRIAVNLSSSPAVVKITSDDNVKKLNEEQTEEPSEQAKTAVEIRQPALDSLEINDGQQRRRRKEKSTVDEMPIRKSKRLRKCIDQHLP</sequence>
<dbReference type="InterPro" id="IPR001005">
    <property type="entry name" value="SANT/Myb"/>
</dbReference>
<feature type="domain" description="HTH myb-type" evidence="8">
    <location>
        <begin position="280"/>
        <end position="335"/>
    </location>
</feature>
<evidence type="ECO:0000313" key="11">
    <source>
        <dbReference type="WBParaSite" id="TCLT_0000799201-mRNA-1"/>
    </source>
</evidence>
<comment type="subcellular location">
    <subcellularLocation>
        <location evidence="1">Nucleus</location>
    </subcellularLocation>
</comment>
<dbReference type="OMA" id="EPWSSHE"/>
<keyword evidence="10" id="KW-1185">Reference proteome</keyword>
<dbReference type="GO" id="GO:0001006">
    <property type="term" value="F:RNA polymerase III type 3 promoter sequence-specific DNA binding"/>
    <property type="evidence" value="ECO:0007669"/>
    <property type="project" value="TreeGrafter"/>
</dbReference>
<keyword evidence="4" id="KW-0804">Transcription</keyword>
<name>A0A0N5D4T4_THECL</name>
<dbReference type="Pfam" id="PF00249">
    <property type="entry name" value="Myb_DNA-binding"/>
    <property type="match status" value="2"/>
</dbReference>
<feature type="domain" description="HTH myb-type" evidence="8">
    <location>
        <begin position="228"/>
        <end position="279"/>
    </location>
</feature>
<proteinExistence type="predicted"/>
<feature type="domain" description="Myb-like" evidence="7">
    <location>
        <begin position="280"/>
        <end position="331"/>
    </location>
</feature>
<keyword evidence="2" id="KW-0805">Transcription regulation</keyword>